<organism evidence="3 4">
    <name type="scientific">Novilysobacter ciconiae</name>
    <dbReference type="NCBI Taxonomy" id="2781022"/>
    <lineage>
        <taxon>Bacteria</taxon>
        <taxon>Pseudomonadati</taxon>
        <taxon>Pseudomonadota</taxon>
        <taxon>Gammaproteobacteria</taxon>
        <taxon>Lysobacterales</taxon>
        <taxon>Lysobacteraceae</taxon>
        <taxon>Novilysobacter</taxon>
    </lineage>
</organism>
<dbReference type="Pfam" id="PF13723">
    <property type="entry name" value="Ketoacyl-synt_2"/>
    <property type="match status" value="1"/>
</dbReference>
<dbReference type="InterPro" id="IPR016039">
    <property type="entry name" value="Thiolase-like"/>
</dbReference>
<feature type="region of interest" description="Disordered" evidence="1">
    <location>
        <begin position="27"/>
        <end position="48"/>
    </location>
</feature>
<reference evidence="3 4" key="1">
    <citation type="submission" date="2020-10" db="EMBL/GenBank/DDBJ databases">
        <title>complete genome sequencing of Lysobacter sp. H21R20.</title>
        <authorList>
            <person name="Bae J.-W."/>
            <person name="Lee S.-Y."/>
        </authorList>
    </citation>
    <scope>NUCLEOTIDE SEQUENCE [LARGE SCALE GENOMIC DNA]</scope>
    <source>
        <strain evidence="3 4">H21R20</strain>
    </source>
</reference>
<dbReference type="GO" id="GO:0016746">
    <property type="term" value="F:acyltransferase activity"/>
    <property type="evidence" value="ECO:0007669"/>
    <property type="project" value="InterPro"/>
</dbReference>
<evidence type="ECO:0000313" key="3">
    <source>
        <dbReference type="EMBL" id="QOW20690.1"/>
    </source>
</evidence>
<dbReference type="Gene3D" id="3.40.47.10">
    <property type="match status" value="1"/>
</dbReference>
<proteinExistence type="predicted"/>
<dbReference type="AlphaFoldDB" id="A0A7S6ZT90"/>
<protein>
    <submittedName>
        <fullName evidence="3">Beta-ketoacyl synthase chain length factor</fullName>
    </submittedName>
</protein>
<evidence type="ECO:0000256" key="1">
    <source>
        <dbReference type="SAM" id="MobiDB-lite"/>
    </source>
</evidence>
<gene>
    <name evidence="3" type="ORF">INQ41_00630</name>
</gene>
<dbReference type="SUPFAM" id="SSF53901">
    <property type="entry name" value="Thiolase-like"/>
    <property type="match status" value="1"/>
</dbReference>
<evidence type="ECO:0000313" key="4">
    <source>
        <dbReference type="Proteomes" id="UP000594059"/>
    </source>
</evidence>
<dbReference type="Proteomes" id="UP000594059">
    <property type="component" value="Chromosome"/>
</dbReference>
<name>A0A7S6ZT90_9GAMM</name>
<dbReference type="EMBL" id="CP063656">
    <property type="protein sequence ID" value="QOW20690.1"/>
    <property type="molecule type" value="Genomic_DNA"/>
</dbReference>
<dbReference type="InterPro" id="IPR014030">
    <property type="entry name" value="Ketoacyl_synth_N"/>
</dbReference>
<accession>A0A7S6ZT90</accession>
<dbReference type="KEGG" id="lcic:INQ41_00630"/>
<keyword evidence="4" id="KW-1185">Reference proteome</keyword>
<feature type="domain" description="Beta-ketoacyl synthase-like N-terminal" evidence="2">
    <location>
        <begin position="35"/>
        <end position="178"/>
    </location>
</feature>
<evidence type="ECO:0000259" key="2">
    <source>
        <dbReference type="Pfam" id="PF13723"/>
    </source>
</evidence>
<sequence>MVATIEGVGFWATGLPGWDSARDFVRDGRLPEAPPARPSPQLLAPNERRRAPGTVAVALEVALAACEAAGRDPASLPSVFASTHGELAITDYMCATLADQPETISPTRFHNSVHNAAAGYWSIGTGATAATTAISAYQATFAQGLLEALVQLATGVPAVLLVAYDGSSVGPLAKISPSAGLLGGALVLSRSERAGAMRLAATLADGEAPAAAGPLAARDPGNAMAPMLGLFDALASGDRHTTLSAGAGRILQLSLHEPSLHEPSLQETGAQRRG</sequence>